<dbReference type="AlphaFoldDB" id="A0AAV7TCL1"/>
<name>A0AAV7TCL1_PLEWA</name>
<sequence>MGRCIGMVFLPQDVWAVAVVQLENQGRLRFRRCRVTQEKQRNRSSFLRTSGLSLWLGGKTRDGSGSEGVV</sequence>
<organism evidence="2 3">
    <name type="scientific">Pleurodeles waltl</name>
    <name type="common">Iberian ribbed newt</name>
    <dbReference type="NCBI Taxonomy" id="8319"/>
    <lineage>
        <taxon>Eukaryota</taxon>
        <taxon>Metazoa</taxon>
        <taxon>Chordata</taxon>
        <taxon>Craniata</taxon>
        <taxon>Vertebrata</taxon>
        <taxon>Euteleostomi</taxon>
        <taxon>Amphibia</taxon>
        <taxon>Batrachia</taxon>
        <taxon>Caudata</taxon>
        <taxon>Salamandroidea</taxon>
        <taxon>Salamandridae</taxon>
        <taxon>Pleurodelinae</taxon>
        <taxon>Pleurodeles</taxon>
    </lineage>
</organism>
<evidence type="ECO:0000313" key="3">
    <source>
        <dbReference type="Proteomes" id="UP001066276"/>
    </source>
</evidence>
<gene>
    <name evidence="2" type="ORF">NDU88_005779</name>
</gene>
<feature type="chain" id="PRO_5043630794" evidence="1">
    <location>
        <begin position="17"/>
        <end position="70"/>
    </location>
</feature>
<evidence type="ECO:0000313" key="2">
    <source>
        <dbReference type="EMBL" id="KAJ1173955.1"/>
    </source>
</evidence>
<accession>A0AAV7TCL1</accession>
<feature type="signal peptide" evidence="1">
    <location>
        <begin position="1"/>
        <end position="16"/>
    </location>
</feature>
<keyword evidence="3" id="KW-1185">Reference proteome</keyword>
<keyword evidence="1" id="KW-0732">Signal</keyword>
<evidence type="ECO:0000256" key="1">
    <source>
        <dbReference type="SAM" id="SignalP"/>
    </source>
</evidence>
<reference evidence="2" key="1">
    <citation type="journal article" date="2022" name="bioRxiv">
        <title>Sequencing and chromosome-scale assembly of the giantPleurodeles waltlgenome.</title>
        <authorList>
            <person name="Brown T."/>
            <person name="Elewa A."/>
            <person name="Iarovenko S."/>
            <person name="Subramanian E."/>
            <person name="Araus A.J."/>
            <person name="Petzold A."/>
            <person name="Susuki M."/>
            <person name="Suzuki K.-i.T."/>
            <person name="Hayashi T."/>
            <person name="Toyoda A."/>
            <person name="Oliveira C."/>
            <person name="Osipova E."/>
            <person name="Leigh N.D."/>
            <person name="Simon A."/>
            <person name="Yun M.H."/>
        </authorList>
    </citation>
    <scope>NUCLEOTIDE SEQUENCE</scope>
    <source>
        <strain evidence="2">20211129_DDA</strain>
        <tissue evidence="2">Liver</tissue>
    </source>
</reference>
<proteinExistence type="predicted"/>
<dbReference type="Proteomes" id="UP001066276">
    <property type="component" value="Chromosome 4_1"/>
</dbReference>
<comment type="caution">
    <text evidence="2">The sequence shown here is derived from an EMBL/GenBank/DDBJ whole genome shotgun (WGS) entry which is preliminary data.</text>
</comment>
<protein>
    <submittedName>
        <fullName evidence="2">Uncharacterized protein</fullName>
    </submittedName>
</protein>
<dbReference type="EMBL" id="JANPWB010000007">
    <property type="protein sequence ID" value="KAJ1173955.1"/>
    <property type="molecule type" value="Genomic_DNA"/>
</dbReference>